<organism evidence="1 2">
    <name type="scientific">Gordonia jinhuaensis</name>
    <dbReference type="NCBI Taxonomy" id="1517702"/>
    <lineage>
        <taxon>Bacteria</taxon>
        <taxon>Bacillati</taxon>
        <taxon>Actinomycetota</taxon>
        <taxon>Actinomycetes</taxon>
        <taxon>Mycobacteriales</taxon>
        <taxon>Gordoniaceae</taxon>
        <taxon>Gordonia</taxon>
    </lineage>
</organism>
<protein>
    <submittedName>
        <fullName evidence="1">Lycopene cyclase</fullName>
    </submittedName>
</protein>
<dbReference type="Gene3D" id="3.50.50.60">
    <property type="entry name" value="FAD/NAD(P)-binding domain"/>
    <property type="match status" value="1"/>
</dbReference>
<dbReference type="PRINTS" id="PR00420">
    <property type="entry name" value="RNGMNOXGNASE"/>
</dbReference>
<dbReference type="AlphaFoldDB" id="A0A916WR41"/>
<evidence type="ECO:0000313" key="1">
    <source>
        <dbReference type="EMBL" id="GGB24754.1"/>
    </source>
</evidence>
<evidence type="ECO:0000313" key="2">
    <source>
        <dbReference type="Proteomes" id="UP000621454"/>
    </source>
</evidence>
<dbReference type="Proteomes" id="UP000621454">
    <property type="component" value="Unassembled WGS sequence"/>
</dbReference>
<dbReference type="InterPro" id="IPR036188">
    <property type="entry name" value="FAD/NAD-bd_sf"/>
</dbReference>
<accession>A0A916WR41</accession>
<keyword evidence="2" id="KW-1185">Reference proteome</keyword>
<reference evidence="1" key="2">
    <citation type="submission" date="2020-09" db="EMBL/GenBank/DDBJ databases">
        <authorList>
            <person name="Sun Q."/>
            <person name="Zhou Y."/>
        </authorList>
    </citation>
    <scope>NUCLEOTIDE SEQUENCE</scope>
    <source>
        <strain evidence="1">CGMCC 1.12827</strain>
    </source>
</reference>
<dbReference type="PANTHER" id="PTHR39757:SF5">
    <property type="entry name" value="OS02G0190600 PROTEIN"/>
    <property type="match status" value="1"/>
</dbReference>
<sequence length="379" mass="40622">MTGNPQFRAVVVGAGPAGRALAQRLAVAGVSTTLVDPAPHRRWAATYAGWSDEFPEWLSPAAVAVELPSVSARARTDHEIARAYRVLDVGALQDALTLEEVRIVASRAARLDRGRVVLDDGRELVADAVFDARGGPDGGPRQTAFGVVVARSAADTVLADRDAVLMDWSGPDARGGSPSFLYAIPLNDTEILLEETCLAGDPALPVAELRDRLRMRIGALAERPRRTETVSFTLLPRHRRPWRTLVPEFGAAGGLKNPVTGYSVGASLAAADPVARAVAGGREPMASLWSRPARAVHRLRLRGLAALLALDPTETVDFFDTFLALPVAAQRAYLTGRTDVRGVTAAMGRVFAASDTTTRLTLARESTRPRPWADEFADR</sequence>
<dbReference type="RefSeq" id="WP_229742202.1">
    <property type="nucleotide sequence ID" value="NZ_BMGC01000005.1"/>
</dbReference>
<comment type="caution">
    <text evidence="1">The sequence shown here is derived from an EMBL/GenBank/DDBJ whole genome shotgun (WGS) entry which is preliminary data.</text>
</comment>
<dbReference type="SUPFAM" id="SSF51905">
    <property type="entry name" value="FAD/NAD(P)-binding domain"/>
    <property type="match status" value="1"/>
</dbReference>
<dbReference type="PANTHER" id="PTHR39757">
    <property type="match status" value="1"/>
</dbReference>
<dbReference type="Pfam" id="PF05834">
    <property type="entry name" value="Lycopene_cycl"/>
    <property type="match status" value="1"/>
</dbReference>
<name>A0A916WR41_9ACTN</name>
<reference evidence="1" key="1">
    <citation type="journal article" date="2014" name="Int. J. Syst. Evol. Microbiol.">
        <title>Complete genome sequence of Corynebacterium casei LMG S-19264T (=DSM 44701T), isolated from a smear-ripened cheese.</title>
        <authorList>
            <consortium name="US DOE Joint Genome Institute (JGI-PGF)"/>
            <person name="Walter F."/>
            <person name="Albersmeier A."/>
            <person name="Kalinowski J."/>
            <person name="Ruckert C."/>
        </authorList>
    </citation>
    <scope>NUCLEOTIDE SEQUENCE</scope>
    <source>
        <strain evidence="1">CGMCC 1.12827</strain>
    </source>
</reference>
<dbReference type="EMBL" id="BMGC01000005">
    <property type="protein sequence ID" value="GGB24754.1"/>
    <property type="molecule type" value="Genomic_DNA"/>
</dbReference>
<proteinExistence type="predicted"/>
<gene>
    <name evidence="1" type="primary">lcyB</name>
    <name evidence="1" type="ORF">GCM10011489_11210</name>
</gene>